<evidence type="ECO:0000313" key="2">
    <source>
        <dbReference type="EMBL" id="AVP95858.1"/>
    </source>
</evidence>
<keyword evidence="3" id="KW-1185">Reference proteome</keyword>
<protein>
    <recommendedName>
        <fullName evidence="1">Ig-like domain-containing protein</fullName>
    </recommendedName>
</protein>
<dbReference type="InterPro" id="IPR007110">
    <property type="entry name" value="Ig-like_dom"/>
</dbReference>
<sequence>MLLIGNVAATEMEVPEIPENPPPCTLGKDEPICPTGTTPYLYKAICPDSEPKTLCVNNGDSFPVYMKCYSYGDSADCEAKPDKLVPGTLTYTWTKSGRVVMYIYGDHNENASFACATTRGVASVTLTVTSTSGSVGTQTVYLTCSP</sequence>
<feature type="domain" description="Ig-like" evidence="1">
    <location>
        <begin position="39"/>
        <end position="146"/>
    </location>
</feature>
<reference evidence="2 3" key="2">
    <citation type="submission" date="2018-03" db="EMBL/GenBank/DDBJ databases">
        <authorList>
            <person name="Keele B.F."/>
        </authorList>
    </citation>
    <scope>NUCLEOTIDE SEQUENCE [LARGE SCALE GENOMIC DNA]</scope>
    <source>
        <strain evidence="2 3">D13</strain>
    </source>
</reference>
<dbReference type="AlphaFoldDB" id="A0A2P1PLZ0"/>
<proteinExistence type="predicted"/>
<dbReference type="KEGG" id="xba:C7S18_00990"/>
<gene>
    <name evidence="2" type="ORF">C7S18_00990</name>
</gene>
<name>A0A2P1PLZ0_9GAMM</name>
<dbReference type="PROSITE" id="PS50835">
    <property type="entry name" value="IG_LIKE"/>
    <property type="match status" value="1"/>
</dbReference>
<reference evidence="2 3" key="1">
    <citation type="submission" date="2018-03" db="EMBL/GenBank/DDBJ databases">
        <title>Ahniella affigens gen. nov., sp. nov., a gammaproteobacterium isolated from sandy soil near a stream.</title>
        <authorList>
            <person name="Ko Y."/>
            <person name="Kim J.-H."/>
        </authorList>
    </citation>
    <scope>NUCLEOTIDE SEQUENCE [LARGE SCALE GENOMIC DNA]</scope>
    <source>
        <strain evidence="2 3">D13</strain>
    </source>
</reference>
<accession>A0A2P1PLZ0</accession>
<organism evidence="2 3">
    <name type="scientific">Ahniella affigens</name>
    <dbReference type="NCBI Taxonomy" id="2021234"/>
    <lineage>
        <taxon>Bacteria</taxon>
        <taxon>Pseudomonadati</taxon>
        <taxon>Pseudomonadota</taxon>
        <taxon>Gammaproteobacteria</taxon>
        <taxon>Lysobacterales</taxon>
        <taxon>Rhodanobacteraceae</taxon>
        <taxon>Ahniella</taxon>
    </lineage>
</organism>
<dbReference type="EMBL" id="CP027860">
    <property type="protein sequence ID" value="AVP95858.1"/>
    <property type="molecule type" value="Genomic_DNA"/>
</dbReference>
<evidence type="ECO:0000259" key="1">
    <source>
        <dbReference type="PROSITE" id="PS50835"/>
    </source>
</evidence>
<evidence type="ECO:0000313" key="3">
    <source>
        <dbReference type="Proteomes" id="UP000241074"/>
    </source>
</evidence>
<dbReference type="Proteomes" id="UP000241074">
    <property type="component" value="Chromosome"/>
</dbReference>